<keyword evidence="3" id="KW-1185">Reference proteome</keyword>
<dbReference type="Proteomes" id="UP000289738">
    <property type="component" value="Chromosome A08"/>
</dbReference>
<feature type="compositionally biased region" description="Basic and acidic residues" evidence="1">
    <location>
        <begin position="186"/>
        <end position="209"/>
    </location>
</feature>
<comment type="caution">
    <text evidence="2">The sequence shown here is derived from an EMBL/GenBank/DDBJ whole genome shotgun (WGS) entry which is preliminary data.</text>
</comment>
<name>A0A445BUU9_ARAHY</name>
<organism evidence="2 3">
    <name type="scientific">Arachis hypogaea</name>
    <name type="common">Peanut</name>
    <dbReference type="NCBI Taxonomy" id="3818"/>
    <lineage>
        <taxon>Eukaryota</taxon>
        <taxon>Viridiplantae</taxon>
        <taxon>Streptophyta</taxon>
        <taxon>Embryophyta</taxon>
        <taxon>Tracheophyta</taxon>
        <taxon>Spermatophyta</taxon>
        <taxon>Magnoliopsida</taxon>
        <taxon>eudicotyledons</taxon>
        <taxon>Gunneridae</taxon>
        <taxon>Pentapetalae</taxon>
        <taxon>rosids</taxon>
        <taxon>fabids</taxon>
        <taxon>Fabales</taxon>
        <taxon>Fabaceae</taxon>
        <taxon>Papilionoideae</taxon>
        <taxon>50 kb inversion clade</taxon>
        <taxon>dalbergioids sensu lato</taxon>
        <taxon>Dalbergieae</taxon>
        <taxon>Pterocarpus clade</taxon>
        <taxon>Arachis</taxon>
    </lineage>
</organism>
<protein>
    <submittedName>
        <fullName evidence="2">Uncharacterized protein</fullName>
    </submittedName>
</protein>
<proteinExistence type="predicted"/>
<feature type="region of interest" description="Disordered" evidence="1">
    <location>
        <begin position="167"/>
        <end position="209"/>
    </location>
</feature>
<accession>A0A445BUU9</accession>
<evidence type="ECO:0000313" key="3">
    <source>
        <dbReference type="Proteomes" id="UP000289738"/>
    </source>
</evidence>
<evidence type="ECO:0000313" key="2">
    <source>
        <dbReference type="EMBL" id="RYR42484.1"/>
    </source>
</evidence>
<sequence>MSKASKEHVFDQVKVIESSTMRTMEEGVGNCTKNRKILKECKKSFEKCRKNVINRSKQLYTHTRGSKTMARKRHEEFQNVDVFLEQRQGRLIGRGKGWTMSHKKKEWFGYMNEDARLVGQAIEHIESQDPSSKEFSQNDSLAQVLGKEHARRVRGLDFGPCPSQCFRNIPQQSNYDRGSRTQGSSSREKGKEIENKGRGSRGEGKNVDNEKFVKIHNPATRKFGFFEKCTNLIPCKMILQSSMH</sequence>
<dbReference type="AlphaFoldDB" id="A0A445BUU9"/>
<dbReference type="EMBL" id="SDMP01000008">
    <property type="protein sequence ID" value="RYR42484.1"/>
    <property type="molecule type" value="Genomic_DNA"/>
</dbReference>
<reference evidence="2 3" key="1">
    <citation type="submission" date="2019-01" db="EMBL/GenBank/DDBJ databases">
        <title>Sequencing of cultivated peanut Arachis hypogaea provides insights into genome evolution and oil improvement.</title>
        <authorList>
            <person name="Chen X."/>
        </authorList>
    </citation>
    <scope>NUCLEOTIDE SEQUENCE [LARGE SCALE GENOMIC DNA]</scope>
    <source>
        <strain evidence="3">cv. Fuhuasheng</strain>
        <tissue evidence="2">Leaves</tissue>
    </source>
</reference>
<evidence type="ECO:0000256" key="1">
    <source>
        <dbReference type="SAM" id="MobiDB-lite"/>
    </source>
</evidence>
<feature type="compositionally biased region" description="Polar residues" evidence="1">
    <location>
        <begin position="167"/>
        <end position="185"/>
    </location>
</feature>
<dbReference type="InterPro" id="IPR004252">
    <property type="entry name" value="Probable_transposase_24"/>
</dbReference>
<dbReference type="Pfam" id="PF03004">
    <property type="entry name" value="Transposase_24"/>
    <property type="match status" value="1"/>
</dbReference>
<gene>
    <name evidence="2" type="ORF">Ahy_A08g038961</name>
</gene>